<gene>
    <name evidence="2" type="ORF">PCOR1329_LOCUS62145</name>
</gene>
<protein>
    <submittedName>
        <fullName evidence="2">Uncharacterized protein</fullName>
    </submittedName>
</protein>
<accession>A0ABN9W1J1</accession>
<proteinExistence type="predicted"/>
<sequence length="299" mass="33115">MDQGDVFAANVAAKSAKYRYQTGRLFPLVPSIALYVPAGAAAEAPDEGGGPATVLLYRTAFAAEPAGKVFAAQLRRFLLSRSVPLELVEPSEGVWLDWQDVARHRAVLYVPHDLHLMSFSELCALGVPMFTPGDDYLVPFLAHVFTMYGQLCKETAGQLSTEEARAAQALFPYAPHFDDEAHTAFNTAMGHPGDVLLEQVRYWQLYADVSRSALVRRFDSIPQLVEQLLALRRGEAVESLRAAQEALRAEVLDIYRDALPQLLGPPDLPIRRGHRRRAPSPRLAGGTSRWLRERCMPHG</sequence>
<evidence type="ECO:0000256" key="1">
    <source>
        <dbReference type="SAM" id="MobiDB-lite"/>
    </source>
</evidence>
<name>A0ABN9W1J1_9DINO</name>
<dbReference type="EMBL" id="CAUYUJ010017838">
    <property type="protein sequence ID" value="CAK0878350.1"/>
    <property type="molecule type" value="Genomic_DNA"/>
</dbReference>
<organism evidence="2 3">
    <name type="scientific">Prorocentrum cordatum</name>
    <dbReference type="NCBI Taxonomy" id="2364126"/>
    <lineage>
        <taxon>Eukaryota</taxon>
        <taxon>Sar</taxon>
        <taxon>Alveolata</taxon>
        <taxon>Dinophyceae</taxon>
        <taxon>Prorocentrales</taxon>
        <taxon>Prorocentraceae</taxon>
        <taxon>Prorocentrum</taxon>
    </lineage>
</organism>
<dbReference type="Proteomes" id="UP001189429">
    <property type="component" value="Unassembled WGS sequence"/>
</dbReference>
<reference evidence="2" key="1">
    <citation type="submission" date="2023-10" db="EMBL/GenBank/DDBJ databases">
        <authorList>
            <person name="Chen Y."/>
            <person name="Shah S."/>
            <person name="Dougan E. K."/>
            <person name="Thang M."/>
            <person name="Chan C."/>
        </authorList>
    </citation>
    <scope>NUCLEOTIDE SEQUENCE [LARGE SCALE GENOMIC DNA]</scope>
</reference>
<comment type="caution">
    <text evidence="2">The sequence shown here is derived from an EMBL/GenBank/DDBJ whole genome shotgun (WGS) entry which is preliminary data.</text>
</comment>
<evidence type="ECO:0000313" key="2">
    <source>
        <dbReference type="EMBL" id="CAK0878350.1"/>
    </source>
</evidence>
<feature type="region of interest" description="Disordered" evidence="1">
    <location>
        <begin position="266"/>
        <end position="285"/>
    </location>
</feature>
<keyword evidence="3" id="KW-1185">Reference proteome</keyword>
<evidence type="ECO:0000313" key="3">
    <source>
        <dbReference type="Proteomes" id="UP001189429"/>
    </source>
</evidence>